<evidence type="ECO:0000313" key="4">
    <source>
        <dbReference type="Proteomes" id="UP000694424"/>
    </source>
</evidence>
<feature type="region of interest" description="Disordered" evidence="1">
    <location>
        <begin position="219"/>
        <end position="250"/>
    </location>
</feature>
<reference evidence="3" key="1">
    <citation type="submission" date="2025-08" db="UniProtKB">
        <authorList>
            <consortium name="Ensembl"/>
        </authorList>
    </citation>
    <scope>IDENTIFICATION</scope>
</reference>
<feature type="domain" description="PID" evidence="2">
    <location>
        <begin position="44"/>
        <end position="140"/>
    </location>
</feature>
<dbReference type="AlphaFoldDB" id="A0A8B9PV06"/>
<proteinExistence type="predicted"/>
<dbReference type="Proteomes" id="UP000694424">
    <property type="component" value="Unplaced"/>
</dbReference>
<dbReference type="Gene3D" id="2.30.29.30">
    <property type="entry name" value="Pleckstrin-homology domain (PH domain)/Phosphotyrosine-binding domain (PTB)"/>
    <property type="match status" value="1"/>
</dbReference>
<evidence type="ECO:0000256" key="1">
    <source>
        <dbReference type="SAM" id="MobiDB-lite"/>
    </source>
</evidence>
<dbReference type="InterPro" id="IPR011993">
    <property type="entry name" value="PH-like_dom_sf"/>
</dbReference>
<dbReference type="InterPro" id="IPR006020">
    <property type="entry name" value="PTB/PI_dom"/>
</dbReference>
<protein>
    <submittedName>
        <fullName evidence="3">SH2 domain containing 5</fullName>
    </submittedName>
</protein>
<dbReference type="GO" id="GO:0014069">
    <property type="term" value="C:postsynaptic density"/>
    <property type="evidence" value="ECO:0007669"/>
    <property type="project" value="TreeGrafter"/>
</dbReference>
<dbReference type="PROSITE" id="PS01179">
    <property type="entry name" value="PID"/>
    <property type="match status" value="1"/>
</dbReference>
<accession>A0A8B9PV06</accession>
<name>A0A8B9PV06_APTOW</name>
<keyword evidence="4" id="KW-1185">Reference proteome</keyword>
<organism evidence="3 4">
    <name type="scientific">Apteryx owenii</name>
    <name type="common">Little spotted kiwi</name>
    <dbReference type="NCBI Taxonomy" id="8824"/>
    <lineage>
        <taxon>Eukaryota</taxon>
        <taxon>Metazoa</taxon>
        <taxon>Chordata</taxon>
        <taxon>Craniata</taxon>
        <taxon>Vertebrata</taxon>
        <taxon>Euteleostomi</taxon>
        <taxon>Archelosauria</taxon>
        <taxon>Archosauria</taxon>
        <taxon>Dinosauria</taxon>
        <taxon>Saurischia</taxon>
        <taxon>Theropoda</taxon>
        <taxon>Coelurosauria</taxon>
        <taxon>Aves</taxon>
        <taxon>Palaeognathae</taxon>
        <taxon>Apterygiformes</taxon>
        <taxon>Apterygidae</taxon>
        <taxon>Apteryx</taxon>
    </lineage>
</organism>
<dbReference type="SUPFAM" id="SSF50729">
    <property type="entry name" value="PH domain-like"/>
    <property type="match status" value="1"/>
</dbReference>
<evidence type="ECO:0000313" key="3">
    <source>
        <dbReference type="Ensembl" id="ENSAOWP00000017440.1"/>
    </source>
</evidence>
<reference evidence="3" key="2">
    <citation type="submission" date="2025-09" db="UniProtKB">
        <authorList>
            <consortium name="Ensembl"/>
        </authorList>
    </citation>
    <scope>IDENTIFICATION</scope>
</reference>
<dbReference type="PANTHER" id="PTHR15832:SF3">
    <property type="entry name" value="SH2 DOMAIN-CONTAINING PROTEIN 5"/>
    <property type="match status" value="1"/>
</dbReference>
<sequence>MGGICPPRSVGISVGALRHRGLGGERKNLAAPPPKNPPWGQHLFLGYVGSFAADELDVQREAGRLDEQLRALKDCPRRRAVVLKFSLQGLKIYGGDGETLLMAHALRRILYSTWRPADCQFAFVARNPRSPATELFCHLFVGRQPGEVQWCMGALVHRGIGAWVRGCPGATVPALQERRPEAEGREGARPGNPYCSPVLVRKKAIRSKVLRSGAYRDCAAEGQPPREAGECRRGARGGLPFLPESDGGLPETRRVPPCPMAPWCRPRCRPPSVPPPAAACPRPQGRWRGPAAEGRAGRLPAARRARPGEPLVPLGAGALRRHPLLRLQNPPGKVLRGGEGGAAAHGVQWGTGSWVHGCIGALVHRGTGAWVHCCIGAQVHGCNGAQVHRHTGALVHRFMGARVQWCMVALGHRFMGAQVHGCTGCTVHWCTGSWVHRCTPSWAHGWIGTPVHGCIGS</sequence>
<dbReference type="Ensembl" id="ENSAOWT00000019790.1">
    <property type="protein sequence ID" value="ENSAOWP00000017440.1"/>
    <property type="gene ID" value="ENSAOWG00000011920.1"/>
</dbReference>
<evidence type="ECO:0000259" key="2">
    <source>
        <dbReference type="PROSITE" id="PS01179"/>
    </source>
</evidence>
<dbReference type="PANTHER" id="PTHR15832">
    <property type="entry name" value="SHC (SRC HOMOLOGY DOMAIN C-TERMINAL) ADAPTOR HOMOLOG"/>
    <property type="match status" value="1"/>
</dbReference>